<organism evidence="1 2">
    <name type="scientific">Zhenpiania hominis</name>
    <dbReference type="NCBI Taxonomy" id="2763644"/>
    <lineage>
        <taxon>Bacteria</taxon>
        <taxon>Bacillati</taxon>
        <taxon>Bacillota</taxon>
        <taxon>Clostridia</taxon>
        <taxon>Peptostreptococcales</taxon>
        <taxon>Anaerovoracaceae</taxon>
        <taxon>Zhenpiania</taxon>
    </lineage>
</organism>
<accession>A0A923NM44</accession>
<sequence length="127" mass="14779">MSAPIEDLRRVARISRREHLAIFDHYIALGRDIETLAIKFGYNPPDIITILEGYGETVCEESRGRLRELPQSLVKEYVEHFYPGIASENPENDWICIEAYLDAYHAGWRNLVGEKRAAKKKKWRGLY</sequence>
<dbReference type="EMBL" id="JACRYT010000013">
    <property type="protein sequence ID" value="MBC6680481.1"/>
    <property type="molecule type" value="Genomic_DNA"/>
</dbReference>
<keyword evidence="2" id="KW-1185">Reference proteome</keyword>
<evidence type="ECO:0000313" key="2">
    <source>
        <dbReference type="Proteomes" id="UP000602647"/>
    </source>
</evidence>
<dbReference type="RefSeq" id="WP_187303576.1">
    <property type="nucleotide sequence ID" value="NZ_CBCTON010000035.1"/>
</dbReference>
<name>A0A923NM44_9FIRM</name>
<evidence type="ECO:0000313" key="1">
    <source>
        <dbReference type="EMBL" id="MBC6680481.1"/>
    </source>
</evidence>
<dbReference type="AlphaFoldDB" id="A0A923NM44"/>
<comment type="caution">
    <text evidence="1">The sequence shown here is derived from an EMBL/GenBank/DDBJ whole genome shotgun (WGS) entry which is preliminary data.</text>
</comment>
<reference evidence="1" key="1">
    <citation type="submission" date="2020-08" db="EMBL/GenBank/DDBJ databases">
        <title>Genome public.</title>
        <authorList>
            <person name="Liu C."/>
            <person name="Sun Q."/>
        </authorList>
    </citation>
    <scope>NUCLEOTIDE SEQUENCE</scope>
    <source>
        <strain evidence="1">BX12</strain>
    </source>
</reference>
<protein>
    <submittedName>
        <fullName evidence="1">Uncharacterized protein</fullName>
    </submittedName>
</protein>
<proteinExistence type="predicted"/>
<dbReference type="Proteomes" id="UP000602647">
    <property type="component" value="Unassembled WGS sequence"/>
</dbReference>
<gene>
    <name evidence="1" type="ORF">H9L42_11685</name>
</gene>